<sequence length="443" mass="49305">MESKYFDSSPLVAPTKRRMPEELTQSPTAKRAKRAKRGRKRRSKDARKSGSYAEQEDWVYFYTSPATGSPIPRKQSPIEPPAPFPLKLAYKMHTMKSGEEALRTSEEDNEKDGAMSKKDFNETAKNDLFGQDNPKAEANTRKTRAEPDHKRKLKYPTISAYERIPAIAGPSKPRAERKELTEQSACELTPLSDLAPPVDYTFKAFPNPTTTHFTSTKASEESETKNKEATADGETPNGTTKKNDPDDETSLIIPACTAQTGTKKDLKFIKTHLKAIEAKLNDHSPEEVISEIQSLRTDITQLQDRLDRDGLRAAIRHEMLFNALIKVATDVGKLSSQIEAAAAAAAQDQHDEFRDEHGDDASTAGTPMSKVNQKKRDGIVAGGAAIRDSKDKQKVGLRQSRKTLEQCLRIYAEDMDRAGNLEDVKRYGGLCVQYAEDLFKTLG</sequence>
<protein>
    <submittedName>
        <fullName evidence="2">Uncharacterized protein</fullName>
    </submittedName>
</protein>
<evidence type="ECO:0000313" key="2">
    <source>
        <dbReference type="EMBL" id="KAK4241214.1"/>
    </source>
</evidence>
<proteinExistence type="predicted"/>
<feature type="compositionally biased region" description="Basic residues" evidence="1">
    <location>
        <begin position="30"/>
        <end position="45"/>
    </location>
</feature>
<evidence type="ECO:0000313" key="3">
    <source>
        <dbReference type="Proteomes" id="UP001303760"/>
    </source>
</evidence>
<feature type="region of interest" description="Disordered" evidence="1">
    <location>
        <begin position="1"/>
        <end position="52"/>
    </location>
</feature>
<comment type="caution">
    <text evidence="2">The sequence shown here is derived from an EMBL/GenBank/DDBJ whole genome shotgun (WGS) entry which is preliminary data.</text>
</comment>
<feature type="region of interest" description="Disordered" evidence="1">
    <location>
        <begin position="345"/>
        <end position="374"/>
    </location>
</feature>
<dbReference type="Proteomes" id="UP001303760">
    <property type="component" value="Unassembled WGS sequence"/>
</dbReference>
<organism evidence="2 3">
    <name type="scientific">Achaetomium macrosporum</name>
    <dbReference type="NCBI Taxonomy" id="79813"/>
    <lineage>
        <taxon>Eukaryota</taxon>
        <taxon>Fungi</taxon>
        <taxon>Dikarya</taxon>
        <taxon>Ascomycota</taxon>
        <taxon>Pezizomycotina</taxon>
        <taxon>Sordariomycetes</taxon>
        <taxon>Sordariomycetidae</taxon>
        <taxon>Sordariales</taxon>
        <taxon>Chaetomiaceae</taxon>
        <taxon>Achaetomium</taxon>
    </lineage>
</organism>
<feature type="compositionally biased region" description="Basic and acidic residues" evidence="1">
    <location>
        <begin position="348"/>
        <end position="360"/>
    </location>
</feature>
<feature type="region of interest" description="Disordered" evidence="1">
    <location>
        <begin position="64"/>
        <end position="84"/>
    </location>
</feature>
<feature type="compositionally biased region" description="Basic and acidic residues" evidence="1">
    <location>
        <begin position="96"/>
        <end position="125"/>
    </location>
</feature>
<feature type="compositionally biased region" description="Polar residues" evidence="1">
    <location>
        <begin position="207"/>
        <end position="217"/>
    </location>
</feature>
<feature type="compositionally biased region" description="Basic and acidic residues" evidence="1">
    <location>
        <begin position="218"/>
        <end position="230"/>
    </location>
</feature>
<dbReference type="AlphaFoldDB" id="A0AAN7CFP5"/>
<reference evidence="2" key="1">
    <citation type="journal article" date="2023" name="Mol. Phylogenet. Evol.">
        <title>Genome-scale phylogeny and comparative genomics of the fungal order Sordariales.</title>
        <authorList>
            <person name="Hensen N."/>
            <person name="Bonometti L."/>
            <person name="Westerberg I."/>
            <person name="Brannstrom I.O."/>
            <person name="Guillou S."/>
            <person name="Cros-Aarteil S."/>
            <person name="Calhoun S."/>
            <person name="Haridas S."/>
            <person name="Kuo A."/>
            <person name="Mondo S."/>
            <person name="Pangilinan J."/>
            <person name="Riley R."/>
            <person name="LaButti K."/>
            <person name="Andreopoulos B."/>
            <person name="Lipzen A."/>
            <person name="Chen C."/>
            <person name="Yan M."/>
            <person name="Daum C."/>
            <person name="Ng V."/>
            <person name="Clum A."/>
            <person name="Steindorff A."/>
            <person name="Ohm R.A."/>
            <person name="Martin F."/>
            <person name="Silar P."/>
            <person name="Natvig D.O."/>
            <person name="Lalanne C."/>
            <person name="Gautier V."/>
            <person name="Ament-Velasquez S.L."/>
            <person name="Kruys A."/>
            <person name="Hutchinson M.I."/>
            <person name="Powell A.J."/>
            <person name="Barry K."/>
            <person name="Miller A.N."/>
            <person name="Grigoriev I.V."/>
            <person name="Debuchy R."/>
            <person name="Gladieux P."/>
            <person name="Hiltunen Thoren M."/>
            <person name="Johannesson H."/>
        </authorList>
    </citation>
    <scope>NUCLEOTIDE SEQUENCE</scope>
    <source>
        <strain evidence="2">CBS 532.94</strain>
    </source>
</reference>
<reference evidence="2" key="2">
    <citation type="submission" date="2023-05" db="EMBL/GenBank/DDBJ databases">
        <authorList>
            <consortium name="Lawrence Berkeley National Laboratory"/>
            <person name="Steindorff A."/>
            <person name="Hensen N."/>
            <person name="Bonometti L."/>
            <person name="Westerberg I."/>
            <person name="Brannstrom I.O."/>
            <person name="Guillou S."/>
            <person name="Cros-Aarteil S."/>
            <person name="Calhoun S."/>
            <person name="Haridas S."/>
            <person name="Kuo A."/>
            <person name="Mondo S."/>
            <person name="Pangilinan J."/>
            <person name="Riley R."/>
            <person name="Labutti K."/>
            <person name="Andreopoulos B."/>
            <person name="Lipzen A."/>
            <person name="Chen C."/>
            <person name="Yanf M."/>
            <person name="Daum C."/>
            <person name="Ng V."/>
            <person name="Clum A."/>
            <person name="Ohm R."/>
            <person name="Martin F."/>
            <person name="Silar P."/>
            <person name="Natvig D."/>
            <person name="Lalanne C."/>
            <person name="Gautier V."/>
            <person name="Ament-Velasquez S.L."/>
            <person name="Kruys A."/>
            <person name="Hutchinson M.I."/>
            <person name="Powell A.J."/>
            <person name="Barry K."/>
            <person name="Miller A.N."/>
            <person name="Grigoriev I.V."/>
            <person name="Debuchy R."/>
            <person name="Gladieux P."/>
            <person name="Thoren M.H."/>
            <person name="Johannesson H."/>
        </authorList>
    </citation>
    <scope>NUCLEOTIDE SEQUENCE</scope>
    <source>
        <strain evidence="2">CBS 532.94</strain>
    </source>
</reference>
<evidence type="ECO:0000256" key="1">
    <source>
        <dbReference type="SAM" id="MobiDB-lite"/>
    </source>
</evidence>
<feature type="compositionally biased region" description="Basic and acidic residues" evidence="1">
    <location>
        <begin position="134"/>
        <end position="149"/>
    </location>
</feature>
<gene>
    <name evidence="2" type="ORF">C8A03DRAFT_12520</name>
</gene>
<keyword evidence="3" id="KW-1185">Reference proteome</keyword>
<feature type="region of interest" description="Disordered" evidence="1">
    <location>
        <begin position="96"/>
        <end position="190"/>
    </location>
</feature>
<accession>A0AAN7CFP5</accession>
<feature type="region of interest" description="Disordered" evidence="1">
    <location>
        <begin position="205"/>
        <end position="249"/>
    </location>
</feature>
<name>A0AAN7CFP5_9PEZI</name>
<dbReference type="EMBL" id="MU860026">
    <property type="protein sequence ID" value="KAK4241214.1"/>
    <property type="molecule type" value="Genomic_DNA"/>
</dbReference>